<dbReference type="InterPro" id="IPR013087">
    <property type="entry name" value="Znf_C2H2_type"/>
</dbReference>
<dbReference type="Pfam" id="PF00505">
    <property type="entry name" value="HMG_box"/>
    <property type="match status" value="1"/>
</dbReference>
<feature type="region of interest" description="Disordered" evidence="5">
    <location>
        <begin position="1071"/>
        <end position="1100"/>
    </location>
</feature>
<evidence type="ECO:0000256" key="5">
    <source>
        <dbReference type="SAM" id="MobiDB-lite"/>
    </source>
</evidence>
<feature type="compositionally biased region" description="Basic and acidic residues" evidence="5">
    <location>
        <begin position="1071"/>
        <end position="1086"/>
    </location>
</feature>
<protein>
    <submittedName>
        <fullName evidence="6">HMG box domain-containing protein</fullName>
    </submittedName>
</protein>
<feature type="compositionally biased region" description="Polar residues" evidence="5">
    <location>
        <begin position="512"/>
        <end position="521"/>
    </location>
</feature>
<dbReference type="GO" id="GO:0006357">
    <property type="term" value="P:regulation of transcription by RNA polymerase II"/>
    <property type="evidence" value="ECO:0000318"/>
    <property type="project" value="GO_Central"/>
</dbReference>
<evidence type="ECO:0000256" key="4">
    <source>
        <dbReference type="ARBA" id="ARBA00023242"/>
    </source>
</evidence>
<evidence type="ECO:0000313" key="7">
    <source>
        <dbReference type="Proteomes" id="UP000005239"/>
    </source>
</evidence>
<dbReference type="PANTHER" id="PTHR45789">
    <property type="entry name" value="FI18025P1"/>
    <property type="match status" value="1"/>
</dbReference>
<reference evidence="7" key="1">
    <citation type="journal article" date="2008" name="Nat. Genet.">
        <title>The Pristionchus pacificus genome provides a unique perspective on nematode lifestyle and parasitism.</title>
        <authorList>
            <person name="Dieterich C."/>
            <person name="Clifton S.W."/>
            <person name="Schuster L.N."/>
            <person name="Chinwalla A."/>
            <person name="Delehaunty K."/>
            <person name="Dinkelacker I."/>
            <person name="Fulton L."/>
            <person name="Fulton R."/>
            <person name="Godfrey J."/>
            <person name="Minx P."/>
            <person name="Mitreva M."/>
            <person name="Roeseler W."/>
            <person name="Tian H."/>
            <person name="Witte H."/>
            <person name="Yang S.P."/>
            <person name="Wilson R.K."/>
            <person name="Sommer R.J."/>
        </authorList>
    </citation>
    <scope>NUCLEOTIDE SEQUENCE [LARGE SCALE GENOMIC DNA]</scope>
    <source>
        <strain evidence="7">PS312</strain>
    </source>
</reference>
<evidence type="ECO:0000256" key="2">
    <source>
        <dbReference type="ARBA" id="ARBA00023125"/>
    </source>
</evidence>
<feature type="region of interest" description="Disordered" evidence="5">
    <location>
        <begin position="481"/>
        <end position="537"/>
    </location>
</feature>
<feature type="compositionally biased region" description="Polar residues" evidence="5">
    <location>
        <begin position="1212"/>
        <end position="1236"/>
    </location>
</feature>
<dbReference type="Proteomes" id="UP000005239">
    <property type="component" value="Unassembled WGS sequence"/>
</dbReference>
<dbReference type="SUPFAM" id="SSF47095">
    <property type="entry name" value="HMG-box"/>
    <property type="match status" value="1"/>
</dbReference>
<feature type="compositionally biased region" description="Polar residues" evidence="5">
    <location>
        <begin position="1164"/>
        <end position="1191"/>
    </location>
</feature>
<organism evidence="6 7">
    <name type="scientific">Pristionchus pacificus</name>
    <name type="common">Parasitic nematode worm</name>
    <dbReference type="NCBI Taxonomy" id="54126"/>
    <lineage>
        <taxon>Eukaryota</taxon>
        <taxon>Metazoa</taxon>
        <taxon>Ecdysozoa</taxon>
        <taxon>Nematoda</taxon>
        <taxon>Chromadorea</taxon>
        <taxon>Rhabditida</taxon>
        <taxon>Rhabditina</taxon>
        <taxon>Diplogasteromorpha</taxon>
        <taxon>Diplogasteroidea</taxon>
        <taxon>Neodiplogasteridae</taxon>
        <taxon>Pristionchus</taxon>
    </lineage>
</organism>
<dbReference type="SMART" id="SM00355">
    <property type="entry name" value="ZnF_C2H2"/>
    <property type="match status" value="3"/>
</dbReference>
<keyword evidence="1" id="KW-0805">Transcription regulation</keyword>
<accession>A0A2A6BHE9</accession>
<keyword evidence="4" id="KW-0539">Nucleus</keyword>
<feature type="compositionally biased region" description="Polar residues" evidence="5">
    <location>
        <begin position="1276"/>
        <end position="1286"/>
    </location>
</feature>
<sequence>MNSFSTLERLPSDLVQQLIEYAPDVVLKLGRTSSVMRARVDQYARHSHIPLVKMLRLSTEEKPHKGKIRRSAVITIAMPKSQSKLLELRFKLLRNLSSQIERRTNATDFTYLLKFYEAEMKQFECLNELLGGIRIIEMVMVAISCTLPLMNAVAKILARSEVFHLNVYQKFLSEEELQVICDILKPKSNVSWKTNRARKLAFDVHQIAENVDHVKFLLDVSSIVNAIHIDQQFVKEIPESSRFFCEIHNIEWGPVFLEMISRKLDKLYIVNHSYKNYLSRRDLAMLKHDLPSLGKKIWFAISCSENSNVNRFVDNEHYRKPIFSESSICPEISKSTDFFEETVPDMTSPSSSTSSLDIPDILVQTEDGSTVVVIDGCALREIITSAGDLTARLALLDNIIRQFIAIKDRVGPPDDGDEAEEGEVKPGQRVSSEMAIFKSQQESLFKIRQSFMASMFPSLFFSGNYDPLNLFSGGATSFFESTGNDQTEDKLGTSPTDSDSGQSTPAIDAIPSTVQNLNGTQPHKIRQEPRSSDHIKRPMNAFMVWAKDERRAIQKACPEMHNSNVSRILGSRWKAMSDEEKKPYYEEQHRLSQLHMEQHPEYRYRPRPKRTCLVDGRRVRLSEFKKMVESGSVSMEKYIEDVINEGKIGEEEAKMELGSEADFYMDKLSHLERLPCELFWKIIDETPESVFHLVLTSQLLRSRVLEYAQNNRTIQIVDQISLRIHNSTLVQICVYVPEESSSLFELRLKTGKLKIEKIGKKLYSNVYWVEYSPQNISEDVISGLHECVGAKVESYSYDLCDGIGEHGGEINRLLIEGFQFDKLIVDISTLSKQSAYFILNALKSREITHLSLTYTKLTLNDTVPFLLELSSLTQSMFIDAVACSEYNFGVENGDWASIILDMFSRKLDKLFFFTNLCDTFLPIAGGETLKQTLLQLEKKIWFSATCNTYHSITGEEKWLHIVDPSREQEACFNQSQRMTFGISEVLYNCIESVEHKKQFKPSALIHATIDMLDEYTPGSTIEEQVLLRFARVFMLFVDSLPGFCKYAKQREMDMIRQQRAYQDMLIANEKKKKEAQMRERVPRNRPSDAPNIIPNPPTLPPANKVVPRVVTTQMVGHESVAVRKYKVVGTNRATMRPQDDPDVDTILPSKRSRPAQPAIHPANANPSPGLSTDKTSTMANGQQNTAKNPQDGQKEIKEEEPDYDDKSWANAHANTSTNPPEKTSTKSNDGSRNPQASPDDWVMEDEIKGEIKEEEPIADTIRFTRSGSLLFEDDPSTSFNSQQKSAAMNGPRPYLSSSIPTNRTPLPINQLKTMPAAFRTTPLSNASWQPQPANRTTGNYTLKLPPSALAKPKGSSCPHCIIYLNPSRVNNHIRNLHKEHWIGTKLKCPEADCDFRSSDVVEISDHRNNMHRNDYYDALKASQKFSFPNGGAQCPFCKHFVTDFASFINHMEVFHPRICTYEFSLLRCLDCCFTACHFYQMVEHWMTKQSCKKGCKFQYETAAQLLQHDVELQQKEIQKLQSNKRFRPC</sequence>
<dbReference type="GO" id="GO:0005634">
    <property type="term" value="C:nucleus"/>
    <property type="evidence" value="ECO:0000318"/>
    <property type="project" value="GO_Central"/>
</dbReference>
<dbReference type="GO" id="GO:0045165">
    <property type="term" value="P:cell fate commitment"/>
    <property type="evidence" value="ECO:0000318"/>
    <property type="project" value="GO_Central"/>
</dbReference>
<proteinExistence type="predicted"/>
<dbReference type="GO" id="GO:0000978">
    <property type="term" value="F:RNA polymerase II cis-regulatory region sequence-specific DNA binding"/>
    <property type="evidence" value="ECO:0000318"/>
    <property type="project" value="GO_Central"/>
</dbReference>
<dbReference type="InterPro" id="IPR009071">
    <property type="entry name" value="HMG_box_dom"/>
</dbReference>
<name>A0A2A6BHE9_PRIPA</name>
<evidence type="ECO:0000256" key="3">
    <source>
        <dbReference type="ARBA" id="ARBA00023163"/>
    </source>
</evidence>
<evidence type="ECO:0000256" key="1">
    <source>
        <dbReference type="ARBA" id="ARBA00023015"/>
    </source>
</evidence>
<keyword evidence="7" id="KW-1185">Reference proteome</keyword>
<evidence type="ECO:0000313" key="6">
    <source>
        <dbReference type="EnsemblMetazoa" id="PPA25894.1"/>
    </source>
</evidence>
<gene>
    <name evidence="6" type="primary">WBGene00115448</name>
</gene>
<accession>A0A8R1YIY9</accession>
<dbReference type="FunFam" id="1.10.30.10:FF:000003">
    <property type="entry name" value="Putative transcription factor SOX-6"/>
    <property type="match status" value="1"/>
</dbReference>
<dbReference type="PROSITE" id="PS50118">
    <property type="entry name" value="HMG_BOX_2"/>
    <property type="match status" value="1"/>
</dbReference>
<keyword evidence="2" id="KW-0238">DNA-binding</keyword>
<feature type="compositionally biased region" description="Polar residues" evidence="5">
    <location>
        <begin position="1295"/>
        <end position="1304"/>
    </location>
</feature>
<feature type="compositionally biased region" description="Basic and acidic residues" evidence="5">
    <location>
        <begin position="525"/>
        <end position="536"/>
    </location>
</feature>
<feature type="compositionally biased region" description="Polar residues" evidence="5">
    <location>
        <begin position="493"/>
        <end position="505"/>
    </location>
</feature>
<dbReference type="SMART" id="SM00398">
    <property type="entry name" value="HMG"/>
    <property type="match status" value="1"/>
</dbReference>
<dbReference type="PANTHER" id="PTHR45789:SF2">
    <property type="entry name" value="FI18025P1"/>
    <property type="match status" value="1"/>
</dbReference>
<dbReference type="Gene3D" id="1.10.30.10">
    <property type="entry name" value="High mobility group box domain"/>
    <property type="match status" value="1"/>
</dbReference>
<feature type="region of interest" description="Disordered" evidence="5">
    <location>
        <begin position="1273"/>
        <end position="1306"/>
    </location>
</feature>
<dbReference type="InterPro" id="IPR036910">
    <property type="entry name" value="HMG_box_dom_sf"/>
</dbReference>
<reference evidence="6" key="2">
    <citation type="submission" date="2022-06" db="UniProtKB">
        <authorList>
            <consortium name="EnsemblMetazoa"/>
        </authorList>
    </citation>
    <scope>IDENTIFICATION</scope>
    <source>
        <strain evidence="6">PS312</strain>
    </source>
</reference>
<keyword evidence="3" id="KW-0804">Transcription</keyword>
<dbReference type="EnsemblMetazoa" id="PPA25894.1">
    <property type="protein sequence ID" value="PPA25894.1"/>
    <property type="gene ID" value="WBGene00115448"/>
</dbReference>
<feature type="region of interest" description="Disordered" evidence="5">
    <location>
        <begin position="1131"/>
        <end position="1242"/>
    </location>
</feature>
<dbReference type="GO" id="GO:0000981">
    <property type="term" value="F:DNA-binding transcription factor activity, RNA polymerase II-specific"/>
    <property type="evidence" value="ECO:0000318"/>
    <property type="project" value="GO_Central"/>
</dbReference>
<feature type="region of interest" description="Disordered" evidence="5">
    <location>
        <begin position="410"/>
        <end position="433"/>
    </location>
</feature>
<dbReference type="CDD" id="cd22042">
    <property type="entry name" value="HMG-box_EGL13-like"/>
    <property type="match status" value="1"/>
</dbReference>
<dbReference type="InterPro" id="IPR051356">
    <property type="entry name" value="SOX/SOX-like_TF"/>
</dbReference>